<evidence type="ECO:0000256" key="2">
    <source>
        <dbReference type="ARBA" id="ARBA00010231"/>
    </source>
</evidence>
<dbReference type="Gene3D" id="3.30.310.50">
    <property type="entry name" value="Alpha-D-phosphohexomutase, C-terminal domain"/>
    <property type="match status" value="1"/>
</dbReference>
<dbReference type="Pfam" id="PF02879">
    <property type="entry name" value="PGM_PMM_II"/>
    <property type="match status" value="1"/>
</dbReference>
<comment type="cofactor">
    <cofactor evidence="1">
        <name>Mg(2+)</name>
        <dbReference type="ChEBI" id="CHEBI:18420"/>
    </cofactor>
</comment>
<dbReference type="PANTHER" id="PTHR45745">
    <property type="entry name" value="PHOSPHOMANNOMUTASE 45A"/>
    <property type="match status" value="1"/>
</dbReference>
<evidence type="ECO:0000256" key="5">
    <source>
        <dbReference type="ARBA" id="ARBA00022842"/>
    </source>
</evidence>
<evidence type="ECO:0000313" key="12">
    <source>
        <dbReference type="Proteomes" id="UP000033054"/>
    </source>
</evidence>
<accession>A0A0E3V8I0</accession>
<name>A0A0E3V8I0_9BACT</name>
<dbReference type="InterPro" id="IPR005846">
    <property type="entry name" value="A-D-PHexomutase_a/b/a-III"/>
</dbReference>
<organism evidence="11 12">
    <name type="scientific">Spirosoma radiotolerans</name>
    <dbReference type="NCBI Taxonomy" id="1379870"/>
    <lineage>
        <taxon>Bacteria</taxon>
        <taxon>Pseudomonadati</taxon>
        <taxon>Bacteroidota</taxon>
        <taxon>Cytophagia</taxon>
        <taxon>Cytophagales</taxon>
        <taxon>Cytophagaceae</taxon>
        <taxon>Spirosoma</taxon>
    </lineage>
</organism>
<evidence type="ECO:0000256" key="3">
    <source>
        <dbReference type="ARBA" id="ARBA00022553"/>
    </source>
</evidence>
<reference evidence="11 12" key="1">
    <citation type="journal article" date="2014" name="Curr. Microbiol.">
        <title>Spirosoma radiotolerans sp. nov., a gamma-radiation-resistant bacterium isolated from gamma ray-irradiated soil.</title>
        <authorList>
            <person name="Lee J.J."/>
            <person name="Srinivasan S."/>
            <person name="Lim S."/>
            <person name="Joe M."/>
            <person name="Im S."/>
            <person name="Bae S.I."/>
            <person name="Park K.R."/>
            <person name="Han J.H."/>
            <person name="Park S.H."/>
            <person name="Joo B.M."/>
            <person name="Park S.J."/>
            <person name="Kim M.K."/>
        </authorList>
    </citation>
    <scope>NUCLEOTIDE SEQUENCE [LARGE SCALE GENOMIC DNA]</scope>
    <source>
        <strain evidence="11 12">DG5A</strain>
    </source>
</reference>
<dbReference type="InterPro" id="IPR005844">
    <property type="entry name" value="A-D-PHexomutase_a/b/a-I"/>
</dbReference>
<dbReference type="AlphaFoldDB" id="A0A0E3V8I0"/>
<dbReference type="GO" id="GO:0006166">
    <property type="term" value="P:purine ribonucleoside salvage"/>
    <property type="evidence" value="ECO:0007669"/>
    <property type="project" value="TreeGrafter"/>
</dbReference>
<evidence type="ECO:0000259" key="8">
    <source>
        <dbReference type="Pfam" id="PF02878"/>
    </source>
</evidence>
<evidence type="ECO:0000256" key="4">
    <source>
        <dbReference type="ARBA" id="ARBA00022723"/>
    </source>
</evidence>
<keyword evidence="6" id="KW-0413">Isomerase</keyword>
<dbReference type="InterPro" id="IPR005845">
    <property type="entry name" value="A-D-PHexomutase_a/b/a-II"/>
</dbReference>
<dbReference type="EMBL" id="CP010429">
    <property type="protein sequence ID" value="AKD56326.1"/>
    <property type="molecule type" value="Genomic_DNA"/>
</dbReference>
<dbReference type="CDD" id="cd05799">
    <property type="entry name" value="PGM2"/>
    <property type="match status" value="1"/>
</dbReference>
<evidence type="ECO:0000256" key="7">
    <source>
        <dbReference type="RuleBase" id="RU004326"/>
    </source>
</evidence>
<dbReference type="InterPro" id="IPR036900">
    <property type="entry name" value="A-D-PHexomutase_C_sf"/>
</dbReference>
<sequence>MEVTLDSPTQQRVDQWLSGNYDADSKEAIQHLIDSGNIAELTDSFYRDLEFGTGGLRGVLGVGSNRMNRYTVGAATQGLSNYINAAFPGEDISVAIAHDSRRMSPEFARLVADIFSANGIKVYLFSSLRPTPELSFAIRQLGCQSGIVVTASHNPPEYNGYKVYWNDGGQVVAPHDKGIIAEVNKITSVDAIKFEGVPEKIHLIDEEIDAPYVERVKSNAVNPDVIQRQANLNIVYTPIHGTGITLVPRVLDALGFNNVHIVEEQATPDGNFPTVKSPNPEERAAMQLALDLANKLNADLIMATDPDADRVGAGARNHHGEFELLNGNQMASLIIYYLLNAWKDAGKLTGKEFVAKTIVTTDLIDKMCARYGVNCYNTLTGFKYIAEVIRELEGKEQFIGGGEESYGYLIGDFVRDKDAIASCAIIAELTAYAKDQGKSLFDMLMAMYQENGFYYEALVSLTKKGREGADAIQQMMAGFRANPPKSIAGSAVVRVDDYKALTRLDPQSGQTSTIEAGKMGIESSNVLQFFTEDGTKVSARPSGTEPKIKFYVSVVEPLESKDAFDDTYAQLKAKVQRVIDELQLT</sequence>
<dbReference type="PANTHER" id="PTHR45745:SF1">
    <property type="entry name" value="PHOSPHOGLUCOMUTASE 2B-RELATED"/>
    <property type="match status" value="1"/>
</dbReference>
<dbReference type="KEGG" id="srd:SD10_16870"/>
<feature type="domain" description="Alpha-D-phosphohexomutase alpha/beta/alpha" evidence="8">
    <location>
        <begin position="50"/>
        <end position="188"/>
    </location>
</feature>
<dbReference type="Proteomes" id="UP000033054">
    <property type="component" value="Chromosome"/>
</dbReference>
<dbReference type="GO" id="GO:0000287">
    <property type="term" value="F:magnesium ion binding"/>
    <property type="evidence" value="ECO:0007669"/>
    <property type="project" value="InterPro"/>
</dbReference>
<protein>
    <submittedName>
        <fullName evidence="11">Phosphoglucomutase</fullName>
    </submittedName>
</protein>
<dbReference type="Pfam" id="PF02880">
    <property type="entry name" value="PGM_PMM_III"/>
    <property type="match status" value="1"/>
</dbReference>
<evidence type="ECO:0000256" key="1">
    <source>
        <dbReference type="ARBA" id="ARBA00001946"/>
    </source>
</evidence>
<feature type="domain" description="Alpha-D-phosphohexomutase alpha/beta/alpha" evidence="10">
    <location>
        <begin position="326"/>
        <end position="448"/>
    </location>
</feature>
<evidence type="ECO:0000259" key="10">
    <source>
        <dbReference type="Pfam" id="PF02880"/>
    </source>
</evidence>
<proteinExistence type="inferred from homology"/>
<dbReference type="GO" id="GO:0005975">
    <property type="term" value="P:carbohydrate metabolic process"/>
    <property type="evidence" value="ECO:0007669"/>
    <property type="project" value="InterPro"/>
</dbReference>
<gene>
    <name evidence="11" type="ORF">SD10_16870</name>
</gene>
<evidence type="ECO:0000256" key="6">
    <source>
        <dbReference type="ARBA" id="ARBA00023235"/>
    </source>
</evidence>
<evidence type="ECO:0000313" key="11">
    <source>
        <dbReference type="EMBL" id="AKD56326.1"/>
    </source>
</evidence>
<dbReference type="STRING" id="1379870.SD10_16870"/>
<dbReference type="PRINTS" id="PR00509">
    <property type="entry name" value="PGMPMM"/>
</dbReference>
<dbReference type="InterPro" id="IPR016066">
    <property type="entry name" value="A-D-PHexomutase_CS"/>
</dbReference>
<dbReference type="GO" id="GO:0008973">
    <property type="term" value="F:phosphopentomutase activity"/>
    <property type="evidence" value="ECO:0007669"/>
    <property type="project" value="TreeGrafter"/>
</dbReference>
<keyword evidence="4 7" id="KW-0479">Metal-binding</keyword>
<keyword evidence="5 7" id="KW-0460">Magnesium</keyword>
<keyword evidence="12" id="KW-1185">Reference proteome</keyword>
<dbReference type="SUPFAM" id="SSF55957">
    <property type="entry name" value="Phosphoglucomutase, C-terminal domain"/>
    <property type="match status" value="1"/>
</dbReference>
<dbReference type="HOGENOM" id="CLU_016950_0_0_10"/>
<dbReference type="PROSITE" id="PS00710">
    <property type="entry name" value="PGM_PMM"/>
    <property type="match status" value="1"/>
</dbReference>
<dbReference type="Pfam" id="PF02878">
    <property type="entry name" value="PGM_PMM_I"/>
    <property type="match status" value="1"/>
</dbReference>
<dbReference type="RefSeq" id="WP_046575292.1">
    <property type="nucleotide sequence ID" value="NZ_CP010429.1"/>
</dbReference>
<comment type="similarity">
    <text evidence="2 7">Belongs to the phosphohexose mutase family.</text>
</comment>
<evidence type="ECO:0000259" key="9">
    <source>
        <dbReference type="Pfam" id="PF02879"/>
    </source>
</evidence>
<keyword evidence="3" id="KW-0597">Phosphoprotein</keyword>
<dbReference type="InterPro" id="IPR016055">
    <property type="entry name" value="A-D-PHexomutase_a/b/a-I/II/III"/>
</dbReference>
<dbReference type="OrthoDB" id="9806956at2"/>
<dbReference type="PATRIC" id="fig|1379870.5.peg.3661"/>
<dbReference type="Gene3D" id="3.40.120.10">
    <property type="entry name" value="Alpha-D-Glucose-1,6-Bisphosphate, subunit A, domain 3"/>
    <property type="match status" value="3"/>
</dbReference>
<feature type="domain" description="Alpha-D-phosphohexomutase alpha/beta/alpha" evidence="9">
    <location>
        <begin position="211"/>
        <end position="313"/>
    </location>
</feature>
<dbReference type="InterPro" id="IPR005841">
    <property type="entry name" value="Alpha-D-phosphohexomutase_SF"/>
</dbReference>
<dbReference type="SUPFAM" id="SSF53738">
    <property type="entry name" value="Phosphoglucomutase, first 3 domains"/>
    <property type="match status" value="3"/>
</dbReference>